<sequence>MKYIKNADILLKHGDVPAKGKILELLDRLWYEMDSYRIIKNMVKIEDGTLHIGECSWDLCKKKNIYLFGAGKACNAMAMAMDEVLGEHLSKGIISVKIAEPEDKYKNTIAYVGGHPLPNKEGMTAALEIIKMIDDACSDDLFISVISGGSSALLTCSVDGITLEDEICTQDTLLRSGAKIGEINAVRRHISLTNGGRLAERILGKGAELINIIVDDGIGELPLVNRNVPVPYSATPVAEDSTTLQDARDCIENYNLKNRIPKSVIEYLWDDDPKKETPKAFNSGITHFVLNSVPDSCEEALKIAKDMGINAMVFSTFLEGEAREAGYFFGSLAREIQANKRPIVPPCFVFCSGEATTTVLDGCTGKGGPGHELALGFALEVKDIDNVALASVDTEGTDGTTVFAGGIVDTHTIRQIEDKGYDYYEIMRNHDSGGALEAIDSSILTGNTGTNVCDFNVMYIGK</sequence>
<dbReference type="GO" id="GO:0005737">
    <property type="term" value="C:cytoplasm"/>
    <property type="evidence" value="ECO:0007669"/>
    <property type="project" value="TreeGrafter"/>
</dbReference>
<feature type="domain" description="MOFRL" evidence="1">
    <location>
        <begin position="348"/>
        <end position="454"/>
    </location>
</feature>
<evidence type="ECO:0000259" key="1">
    <source>
        <dbReference type="Pfam" id="PF05161"/>
    </source>
</evidence>
<protein>
    <submittedName>
        <fullName evidence="3">DUF4147 domain-containing protein</fullName>
    </submittedName>
</protein>
<dbReference type="InterPro" id="IPR037035">
    <property type="entry name" value="GK-like_C_sf"/>
</dbReference>
<dbReference type="InterPro" id="IPR025286">
    <property type="entry name" value="MOFRL_assoc_dom"/>
</dbReference>
<dbReference type="Pfam" id="PF13660">
    <property type="entry name" value="DUF4147"/>
    <property type="match status" value="1"/>
</dbReference>
<organism evidence="3 4">
    <name type="scientific">Paratissierella segnis</name>
    <dbReference type="NCBI Taxonomy" id="2763679"/>
    <lineage>
        <taxon>Bacteria</taxon>
        <taxon>Bacillati</taxon>
        <taxon>Bacillota</taxon>
        <taxon>Tissierellia</taxon>
        <taxon>Tissierellales</taxon>
        <taxon>Tissierellaceae</taxon>
        <taxon>Paratissierella</taxon>
    </lineage>
</organism>
<dbReference type="InterPro" id="IPR039760">
    <property type="entry name" value="MOFRL_protein"/>
</dbReference>
<evidence type="ECO:0000259" key="2">
    <source>
        <dbReference type="Pfam" id="PF13660"/>
    </source>
</evidence>
<dbReference type="PANTHER" id="PTHR12227:SF0">
    <property type="entry name" value="GLYCERATE KINASE"/>
    <property type="match status" value="1"/>
</dbReference>
<dbReference type="EMBL" id="JACRTG010000025">
    <property type="protein sequence ID" value="MBC8588673.1"/>
    <property type="molecule type" value="Genomic_DNA"/>
</dbReference>
<dbReference type="InterPro" id="IPR007835">
    <property type="entry name" value="MOFRL"/>
</dbReference>
<evidence type="ECO:0000313" key="3">
    <source>
        <dbReference type="EMBL" id="MBC8588673.1"/>
    </source>
</evidence>
<feature type="domain" description="MOFRL-associated" evidence="2">
    <location>
        <begin position="32"/>
        <end position="268"/>
    </location>
</feature>
<keyword evidence="4" id="KW-1185">Reference proteome</keyword>
<dbReference type="PANTHER" id="PTHR12227">
    <property type="entry name" value="GLYCERATE KINASE"/>
    <property type="match status" value="1"/>
</dbReference>
<evidence type="ECO:0000313" key="4">
    <source>
        <dbReference type="Proteomes" id="UP000601171"/>
    </source>
</evidence>
<gene>
    <name evidence="3" type="ORF">H8707_10585</name>
</gene>
<dbReference type="Gene3D" id="3.40.1480.10">
    <property type="entry name" value="MOFRL domain"/>
    <property type="match status" value="1"/>
</dbReference>
<name>A0A926ILH7_9FIRM</name>
<accession>A0A926ILH7</accession>
<reference evidence="3" key="1">
    <citation type="submission" date="2020-08" db="EMBL/GenBank/DDBJ databases">
        <title>Genome public.</title>
        <authorList>
            <person name="Liu C."/>
            <person name="Sun Q."/>
        </authorList>
    </citation>
    <scope>NUCLEOTIDE SEQUENCE</scope>
    <source>
        <strain evidence="3">BX21</strain>
    </source>
</reference>
<dbReference type="RefSeq" id="WP_262430127.1">
    <property type="nucleotide sequence ID" value="NZ_JACRTG010000025.1"/>
</dbReference>
<dbReference type="Proteomes" id="UP000601171">
    <property type="component" value="Unassembled WGS sequence"/>
</dbReference>
<proteinExistence type="predicted"/>
<dbReference type="AlphaFoldDB" id="A0A926ILH7"/>
<dbReference type="InterPro" id="IPR038614">
    <property type="entry name" value="GK_N_sf"/>
</dbReference>
<dbReference type="Gene3D" id="3.40.50.10180">
    <property type="entry name" value="Glycerate kinase, MOFRL-like N-terminal domain"/>
    <property type="match status" value="1"/>
</dbReference>
<comment type="caution">
    <text evidence="3">The sequence shown here is derived from an EMBL/GenBank/DDBJ whole genome shotgun (WGS) entry which is preliminary data.</text>
</comment>
<dbReference type="SUPFAM" id="SSF82544">
    <property type="entry name" value="GckA/TtuD-like"/>
    <property type="match status" value="1"/>
</dbReference>
<dbReference type="GO" id="GO:0008887">
    <property type="term" value="F:glycerate kinase activity"/>
    <property type="evidence" value="ECO:0007669"/>
    <property type="project" value="InterPro"/>
</dbReference>
<dbReference type="Pfam" id="PF05161">
    <property type="entry name" value="MOFRL"/>
    <property type="match status" value="1"/>
</dbReference>